<sequence>MSGSQPLSSSQRVLVTGASGFVGRALVTRLLASNDFEVVAQFRSSASAQKSPGKAVVTPAINSETDWSSALAGVNVVVHCAARVHVMNETTADPLAAFREVNVEGTLKLAREAARSGVRRFIYLSSIKVNGEGTDGAAFTAEDDCGPTDPYGLSKWEAEKGLMELAQHSAMDVVIVRPPLIYGPGVKANFLKMIQWVDRGVPLPLALVDNRRSLVGLENLTNFLIHCIDHPGAANQVFLISDGEDLSTPALLRNVAQALGKPSRLLPFPVTLLRGFAELLGKRAVVDRLCGSLRVDIEKNSRVLGWTPRSSVAEELKRTVKAYREQEPR</sequence>
<evidence type="ECO:0000256" key="1">
    <source>
        <dbReference type="ARBA" id="ARBA00005125"/>
    </source>
</evidence>
<evidence type="ECO:0000313" key="4">
    <source>
        <dbReference type="EMBL" id="MEJ5906520.1"/>
    </source>
</evidence>
<dbReference type="Pfam" id="PF01370">
    <property type="entry name" value="Epimerase"/>
    <property type="match status" value="1"/>
</dbReference>
<dbReference type="CDD" id="cd05232">
    <property type="entry name" value="UDP_G4E_4_SDR_e"/>
    <property type="match status" value="1"/>
</dbReference>
<feature type="domain" description="NAD-dependent epimerase/dehydratase" evidence="3">
    <location>
        <begin position="13"/>
        <end position="231"/>
    </location>
</feature>
<dbReference type="PANTHER" id="PTHR43000">
    <property type="entry name" value="DTDP-D-GLUCOSE 4,6-DEHYDRATASE-RELATED"/>
    <property type="match status" value="1"/>
</dbReference>
<protein>
    <submittedName>
        <fullName evidence="4">SDR family oxidoreductase</fullName>
    </submittedName>
</protein>
<dbReference type="Proteomes" id="UP001377692">
    <property type="component" value="Unassembled WGS sequence"/>
</dbReference>
<dbReference type="InterPro" id="IPR001509">
    <property type="entry name" value="Epimerase_deHydtase"/>
</dbReference>
<dbReference type="SUPFAM" id="SSF51735">
    <property type="entry name" value="NAD(P)-binding Rossmann-fold domains"/>
    <property type="match status" value="1"/>
</dbReference>
<evidence type="ECO:0000259" key="3">
    <source>
        <dbReference type="Pfam" id="PF01370"/>
    </source>
</evidence>
<dbReference type="EMBL" id="JBBHLD010000016">
    <property type="protein sequence ID" value="MEJ5906520.1"/>
    <property type="molecule type" value="Genomic_DNA"/>
</dbReference>
<name>A0ABU8R9M1_9PSED</name>
<dbReference type="InterPro" id="IPR036291">
    <property type="entry name" value="NAD(P)-bd_dom_sf"/>
</dbReference>
<comment type="similarity">
    <text evidence="2">Belongs to the NAD(P)-dependent epimerase/dehydratase family.</text>
</comment>
<evidence type="ECO:0000256" key="2">
    <source>
        <dbReference type="ARBA" id="ARBA00007637"/>
    </source>
</evidence>
<organism evidence="4 5">
    <name type="scientific">Pseudomonas kermanshahensis</name>
    <dbReference type="NCBI Taxonomy" id="2745482"/>
    <lineage>
        <taxon>Bacteria</taxon>
        <taxon>Pseudomonadati</taxon>
        <taxon>Pseudomonadota</taxon>
        <taxon>Gammaproteobacteria</taxon>
        <taxon>Pseudomonadales</taxon>
        <taxon>Pseudomonadaceae</taxon>
        <taxon>Pseudomonas</taxon>
    </lineage>
</organism>
<evidence type="ECO:0000313" key="5">
    <source>
        <dbReference type="Proteomes" id="UP001377692"/>
    </source>
</evidence>
<proteinExistence type="inferred from homology"/>
<dbReference type="RefSeq" id="WP_186682319.1">
    <property type="nucleotide sequence ID" value="NZ_JABWRY020000001.1"/>
</dbReference>
<comment type="caution">
    <text evidence="4">The sequence shown here is derived from an EMBL/GenBank/DDBJ whole genome shotgun (WGS) entry which is preliminary data.</text>
</comment>
<reference evidence="4 5" key="1">
    <citation type="submission" date="2024-02" db="EMBL/GenBank/DDBJ databases">
        <title>Identification of pathogenicity and growth-promoting functions of Pseudomonas putida variants.</title>
        <authorList>
            <person name="Sun J."/>
        </authorList>
    </citation>
    <scope>NUCLEOTIDE SEQUENCE [LARGE SCALE GENOMIC DNA]</scope>
    <source>
        <strain evidence="4 5">A04</strain>
    </source>
</reference>
<accession>A0ABU8R9M1</accession>
<keyword evidence="5" id="KW-1185">Reference proteome</keyword>
<gene>
    <name evidence="4" type="ORF">V7V80_17695</name>
</gene>
<dbReference type="Gene3D" id="3.40.50.720">
    <property type="entry name" value="NAD(P)-binding Rossmann-like Domain"/>
    <property type="match status" value="1"/>
</dbReference>
<comment type="pathway">
    <text evidence="1">Bacterial outer membrane biogenesis; LPS O-antigen biosynthesis.</text>
</comment>